<name>A0A7X2IL36_9BURK</name>
<comment type="similarity">
    <text evidence="2">Belongs to the methyl-accepting chemotaxis (MCP) protein family.</text>
</comment>
<dbReference type="AlphaFoldDB" id="A0A7X2IL36"/>
<proteinExistence type="inferred from homology"/>
<evidence type="ECO:0000259" key="5">
    <source>
        <dbReference type="PROSITE" id="PS50111"/>
    </source>
</evidence>
<comment type="caution">
    <text evidence="7">The sequence shown here is derived from an EMBL/GenBank/DDBJ whole genome shotgun (WGS) entry which is preliminary data.</text>
</comment>
<feature type="transmembrane region" description="Helical" evidence="4">
    <location>
        <begin position="340"/>
        <end position="360"/>
    </location>
</feature>
<dbReference type="Gene3D" id="1.10.287.950">
    <property type="entry name" value="Methyl-accepting chemotaxis protein"/>
    <property type="match status" value="1"/>
</dbReference>
<keyword evidence="4" id="KW-1133">Transmembrane helix</keyword>
<dbReference type="RefSeq" id="WP_154373143.1">
    <property type="nucleotide sequence ID" value="NZ_WKJJ01000005.1"/>
</dbReference>
<dbReference type="InterPro" id="IPR003660">
    <property type="entry name" value="HAMP_dom"/>
</dbReference>
<feature type="domain" description="Methyl-accepting transducer" evidence="5">
    <location>
        <begin position="422"/>
        <end position="651"/>
    </location>
</feature>
<feature type="transmembrane region" description="Helical" evidence="4">
    <location>
        <begin position="48"/>
        <end position="67"/>
    </location>
</feature>
<dbReference type="InterPro" id="IPR004089">
    <property type="entry name" value="MCPsignal_dom"/>
</dbReference>
<dbReference type="GO" id="GO:0005886">
    <property type="term" value="C:plasma membrane"/>
    <property type="evidence" value="ECO:0007669"/>
    <property type="project" value="TreeGrafter"/>
</dbReference>
<evidence type="ECO:0000259" key="6">
    <source>
        <dbReference type="PROSITE" id="PS50885"/>
    </source>
</evidence>
<organism evidence="7 8">
    <name type="scientific">Pseudoduganella rivuli</name>
    <dbReference type="NCBI Taxonomy" id="2666085"/>
    <lineage>
        <taxon>Bacteria</taxon>
        <taxon>Pseudomonadati</taxon>
        <taxon>Pseudomonadota</taxon>
        <taxon>Betaproteobacteria</taxon>
        <taxon>Burkholderiales</taxon>
        <taxon>Oxalobacteraceae</taxon>
        <taxon>Telluria group</taxon>
        <taxon>Pseudoduganella</taxon>
    </lineage>
</organism>
<reference evidence="7 8" key="1">
    <citation type="submission" date="2019-11" db="EMBL/GenBank/DDBJ databases">
        <title>Novel species isolated from a subtropical stream in China.</title>
        <authorList>
            <person name="Lu H."/>
        </authorList>
    </citation>
    <scope>NUCLEOTIDE SEQUENCE [LARGE SCALE GENOMIC DNA]</scope>
    <source>
        <strain evidence="7 8">FT92W</strain>
    </source>
</reference>
<evidence type="ECO:0000256" key="3">
    <source>
        <dbReference type="PROSITE-ProRule" id="PRU00284"/>
    </source>
</evidence>
<dbReference type="SUPFAM" id="SSF58104">
    <property type="entry name" value="Methyl-accepting chemotaxis protein (MCP) signaling domain"/>
    <property type="match status" value="1"/>
</dbReference>
<keyword evidence="3" id="KW-0807">Transducer</keyword>
<gene>
    <name evidence="7" type="ORF">GJ700_09835</name>
</gene>
<dbReference type="PANTHER" id="PTHR43531:SF7">
    <property type="entry name" value="AEROTAXIS RECEPTOR"/>
    <property type="match status" value="1"/>
</dbReference>
<dbReference type="PRINTS" id="PR00260">
    <property type="entry name" value="CHEMTRNSDUCR"/>
</dbReference>
<dbReference type="SMART" id="SM00283">
    <property type="entry name" value="MA"/>
    <property type="match status" value="1"/>
</dbReference>
<dbReference type="PANTHER" id="PTHR43531">
    <property type="entry name" value="PROTEIN ICFG"/>
    <property type="match status" value="1"/>
</dbReference>
<keyword evidence="8" id="KW-1185">Reference proteome</keyword>
<dbReference type="CDD" id="cd11386">
    <property type="entry name" value="MCP_signal"/>
    <property type="match status" value="1"/>
</dbReference>
<evidence type="ECO:0000256" key="2">
    <source>
        <dbReference type="ARBA" id="ARBA00029447"/>
    </source>
</evidence>
<comment type="subcellular location">
    <subcellularLocation>
        <location evidence="1">Membrane</location>
    </subcellularLocation>
</comment>
<keyword evidence="4" id="KW-0472">Membrane</keyword>
<dbReference type="InterPro" id="IPR051310">
    <property type="entry name" value="MCP_chemotaxis"/>
</dbReference>
<protein>
    <recommendedName>
        <fullName evidence="9">Methyl-accepting chemotaxis protein</fullName>
    </recommendedName>
</protein>
<dbReference type="GO" id="GO:0006935">
    <property type="term" value="P:chemotaxis"/>
    <property type="evidence" value="ECO:0007669"/>
    <property type="project" value="InterPro"/>
</dbReference>
<dbReference type="FunFam" id="1.10.287.950:FF:000001">
    <property type="entry name" value="Methyl-accepting chemotaxis sensory transducer"/>
    <property type="match status" value="1"/>
</dbReference>
<evidence type="ECO:0000256" key="4">
    <source>
        <dbReference type="SAM" id="Phobius"/>
    </source>
</evidence>
<evidence type="ECO:0008006" key="9">
    <source>
        <dbReference type="Google" id="ProtNLM"/>
    </source>
</evidence>
<dbReference type="Pfam" id="PF00015">
    <property type="entry name" value="MCPsignal"/>
    <property type="match status" value="1"/>
</dbReference>
<dbReference type="PROSITE" id="PS50111">
    <property type="entry name" value="CHEMOTAXIS_TRANSDUC_2"/>
    <property type="match status" value="1"/>
</dbReference>
<keyword evidence="4" id="KW-0812">Transmembrane</keyword>
<dbReference type="EMBL" id="WKJJ01000005">
    <property type="protein sequence ID" value="MRV72012.1"/>
    <property type="molecule type" value="Genomic_DNA"/>
</dbReference>
<accession>A0A7X2IL36</accession>
<dbReference type="GO" id="GO:0007165">
    <property type="term" value="P:signal transduction"/>
    <property type="evidence" value="ECO:0007669"/>
    <property type="project" value="UniProtKB-KW"/>
</dbReference>
<dbReference type="Proteomes" id="UP000446768">
    <property type="component" value="Unassembled WGS sequence"/>
</dbReference>
<evidence type="ECO:0000313" key="8">
    <source>
        <dbReference type="Proteomes" id="UP000446768"/>
    </source>
</evidence>
<dbReference type="PROSITE" id="PS50885">
    <property type="entry name" value="HAMP"/>
    <property type="match status" value="1"/>
</dbReference>
<dbReference type="GO" id="GO:0004888">
    <property type="term" value="F:transmembrane signaling receptor activity"/>
    <property type="evidence" value="ECO:0007669"/>
    <property type="project" value="InterPro"/>
</dbReference>
<feature type="domain" description="HAMP" evidence="6">
    <location>
        <begin position="364"/>
        <end position="417"/>
    </location>
</feature>
<dbReference type="InterPro" id="IPR004090">
    <property type="entry name" value="Chemotax_Me-accpt_rcpt"/>
</dbReference>
<sequence length="667" mass="71530">MSNVPQPSSLFVLTPSSPRHPTTSLYDAHGIFGPGVHLMRNVNFVSKAILISGLFLLTIAYLLYLFVTAASTEQQVAKAERQGIVYNRALLELLAQSQVLRNEALHAVENGKPLPAVTQASQIAGQLARLTELEQQFGHELETGNLAANLREGLTKAAAETQPGPALLLYDRWIRLILDSIATVTRTSQLALDPEQSTYYLMLASFERLPELLEQSARMQVLGELALRGGQALTPLEISQFHRAANIIEFAVGKRQEDIKFARGSDSIAHTLKTADASLKRFLADANDYLINQDVIDPRNALLLRDTAKIALADNYALARQLIDELDLQIKARLNRSRQYMYSMGIAVGVILVVAGYFFACFYRATLGGLRLVSAHLKEMSTGDLRRTPADPLGNDEPAIVIRDLQQTYAALHGLVKLVHGSADALHATSAEITGASMDLSERTAASAAALEEQAATMEQIGSVAAQNTDQIESAASFAHENEQSAEEGGKIISGVVDAMNHIDAHSVKISHIIGVINEIAFQTNILALNAAVEAARAGEQGRGFAVVASEVRSLAQRSATAAAEIKGLITESVAQVSQGTAVAGEAGAAMQHIVENARKIKLHLADVADASREQAGGVLQAAAAIQELDRNTQANASLVEETAAAATMLSGQAEQLQNEIANFRVH</sequence>
<evidence type="ECO:0000256" key="1">
    <source>
        <dbReference type="ARBA" id="ARBA00004370"/>
    </source>
</evidence>
<evidence type="ECO:0000313" key="7">
    <source>
        <dbReference type="EMBL" id="MRV72012.1"/>
    </source>
</evidence>